<gene>
    <name evidence="3" type="primary">LOC108807548</name>
    <name evidence="4" type="synonym">LOC130503754</name>
</gene>
<dbReference type="CDD" id="cd22157">
    <property type="entry name" value="F-box_AtFBW1-like"/>
    <property type="match status" value="1"/>
</dbReference>
<dbReference type="PANTHER" id="PTHR31111:SF65">
    <property type="entry name" value="F-BOX DOMAIN-CONTAINING PROTEIN"/>
    <property type="match status" value="1"/>
</dbReference>
<evidence type="ECO:0000259" key="1">
    <source>
        <dbReference type="SMART" id="SM00256"/>
    </source>
</evidence>
<dbReference type="RefSeq" id="XP_018435330.1">
    <property type="nucleotide sequence ID" value="XM_018579828.2"/>
</dbReference>
<reference evidence="3 4" key="2">
    <citation type="submission" date="2025-04" db="UniProtKB">
        <authorList>
            <consortium name="RefSeq"/>
        </authorList>
    </citation>
    <scope>IDENTIFICATION</scope>
    <source>
        <tissue evidence="3 4">Leaf</tissue>
    </source>
</reference>
<keyword evidence="2" id="KW-1185">Reference proteome</keyword>
<dbReference type="NCBIfam" id="TIGR01640">
    <property type="entry name" value="F_box_assoc_1"/>
    <property type="match status" value="1"/>
</dbReference>
<dbReference type="Proteomes" id="UP000504610">
    <property type="component" value="Chromosome 6"/>
</dbReference>
<dbReference type="InterPro" id="IPR001810">
    <property type="entry name" value="F-box_dom"/>
</dbReference>
<dbReference type="RefSeq" id="XP_056854296.1">
    <property type="nucleotide sequence ID" value="XM_056998316.1"/>
</dbReference>
<dbReference type="Pfam" id="PF08268">
    <property type="entry name" value="FBA_3"/>
    <property type="match status" value="1"/>
</dbReference>
<dbReference type="Pfam" id="PF00646">
    <property type="entry name" value="F-box"/>
    <property type="match status" value="1"/>
</dbReference>
<dbReference type="KEGG" id="rsz:108807548"/>
<dbReference type="InterPro" id="IPR017451">
    <property type="entry name" value="F-box-assoc_interact_dom"/>
</dbReference>
<evidence type="ECO:0000313" key="3">
    <source>
        <dbReference type="RefSeq" id="XP_018435330.1"/>
    </source>
</evidence>
<dbReference type="OrthoDB" id="1103361at2759"/>
<dbReference type="SUPFAM" id="SSF81383">
    <property type="entry name" value="F-box domain"/>
    <property type="match status" value="1"/>
</dbReference>
<dbReference type="InterPro" id="IPR036047">
    <property type="entry name" value="F-box-like_dom_sf"/>
</dbReference>
<protein>
    <submittedName>
        <fullName evidence="3 4">F-box protein At1g53360</fullName>
    </submittedName>
</protein>
<sequence>MKNVEEQFSKDLLIKKPSNSVRAYSDPIPADLLIDIFSRVPAESIARFRCVSKFWGSILCRHDFTELFLTRSLTRPRLLFTFNVEDKLFIYSSPQPQNLELDHGDNYSLVATRYKDFPKHFTTKTRDDLSSGLVCLHGPGIERRRFACNPVTGEFTDLAKVKATHTRKTYVGYDPINKQFKVLFLAINGRHNHVVTFGNRKRRSTIECKRGHAGQYGQVCINGVLYYGAYFKESKSRVIVCFDFRFEKFSFIELDRDMHNVSLFNYKGKLGAYKFSNSYGQKLVLWVLEDAEKHKWSGSMCVLSHLYNEKIGDNYYIVGITSAGDIVFMPFGQLIPNFHLFFYNMERETCTRLDIEGFGEFGHHNFQVTTYLNFVENVTPL</sequence>
<accession>A0A6J0JI78</accession>
<dbReference type="SMART" id="SM00256">
    <property type="entry name" value="FBOX"/>
    <property type="match status" value="1"/>
</dbReference>
<name>A0A6J0JI78_RAPSA</name>
<evidence type="ECO:0000313" key="4">
    <source>
        <dbReference type="RefSeq" id="XP_056854296.1"/>
    </source>
</evidence>
<reference evidence="2" key="1">
    <citation type="journal article" date="2019" name="Database">
        <title>The radish genome database (RadishGD): an integrated information resource for radish genomics.</title>
        <authorList>
            <person name="Yu H.J."/>
            <person name="Baek S."/>
            <person name="Lee Y.J."/>
            <person name="Cho A."/>
            <person name="Mun J.H."/>
        </authorList>
    </citation>
    <scope>NUCLEOTIDE SEQUENCE [LARGE SCALE GENOMIC DNA]</scope>
    <source>
        <strain evidence="2">cv. WK10039</strain>
    </source>
</reference>
<proteinExistence type="predicted"/>
<dbReference type="InterPro" id="IPR013187">
    <property type="entry name" value="F-box-assoc_dom_typ3"/>
</dbReference>
<dbReference type="GeneID" id="108807548"/>
<evidence type="ECO:0000313" key="2">
    <source>
        <dbReference type="Proteomes" id="UP000504610"/>
    </source>
</evidence>
<dbReference type="AlphaFoldDB" id="A0A6J0JI78"/>
<feature type="domain" description="F-box" evidence="1">
    <location>
        <begin position="28"/>
        <end position="68"/>
    </location>
</feature>
<dbReference type="KEGG" id="rsz:130503754"/>
<organism evidence="2 3">
    <name type="scientific">Raphanus sativus</name>
    <name type="common">Radish</name>
    <name type="synonym">Raphanus raphanistrum var. sativus</name>
    <dbReference type="NCBI Taxonomy" id="3726"/>
    <lineage>
        <taxon>Eukaryota</taxon>
        <taxon>Viridiplantae</taxon>
        <taxon>Streptophyta</taxon>
        <taxon>Embryophyta</taxon>
        <taxon>Tracheophyta</taxon>
        <taxon>Spermatophyta</taxon>
        <taxon>Magnoliopsida</taxon>
        <taxon>eudicotyledons</taxon>
        <taxon>Gunneridae</taxon>
        <taxon>Pentapetalae</taxon>
        <taxon>rosids</taxon>
        <taxon>malvids</taxon>
        <taxon>Brassicales</taxon>
        <taxon>Brassicaceae</taxon>
        <taxon>Brassiceae</taxon>
        <taxon>Raphanus</taxon>
    </lineage>
</organism>
<dbReference type="PANTHER" id="PTHR31111">
    <property type="entry name" value="BNAA05G37150D PROTEIN-RELATED"/>
    <property type="match status" value="1"/>
</dbReference>